<organism evidence="2 3">
    <name type="scientific">Jiangella ureilytica</name>
    <dbReference type="NCBI Taxonomy" id="2530374"/>
    <lineage>
        <taxon>Bacteria</taxon>
        <taxon>Bacillati</taxon>
        <taxon>Actinomycetota</taxon>
        <taxon>Actinomycetes</taxon>
        <taxon>Jiangellales</taxon>
        <taxon>Jiangellaceae</taxon>
        <taxon>Jiangella</taxon>
    </lineage>
</organism>
<evidence type="ECO:0000259" key="1">
    <source>
        <dbReference type="Pfam" id="PF01872"/>
    </source>
</evidence>
<keyword evidence="3" id="KW-1185">Reference proteome</keyword>
<dbReference type="GO" id="GO:0009231">
    <property type="term" value="P:riboflavin biosynthetic process"/>
    <property type="evidence" value="ECO:0007669"/>
    <property type="project" value="InterPro"/>
</dbReference>
<dbReference type="EMBL" id="SMKL01000092">
    <property type="protein sequence ID" value="TDC46655.1"/>
    <property type="molecule type" value="Genomic_DNA"/>
</dbReference>
<accession>A0A4V2XVT7</accession>
<dbReference type="InterPro" id="IPR002734">
    <property type="entry name" value="RibDG_C"/>
</dbReference>
<dbReference type="Proteomes" id="UP000295621">
    <property type="component" value="Unassembled WGS sequence"/>
</dbReference>
<gene>
    <name evidence="2" type="ORF">E1212_26365</name>
</gene>
<evidence type="ECO:0000313" key="3">
    <source>
        <dbReference type="Proteomes" id="UP000295621"/>
    </source>
</evidence>
<dbReference type="AlphaFoldDB" id="A0A4V2XVT7"/>
<dbReference type="OrthoDB" id="3471498at2"/>
<dbReference type="GO" id="GO:0008703">
    <property type="term" value="F:5-amino-6-(5-phosphoribosylamino)uracil reductase activity"/>
    <property type="evidence" value="ECO:0007669"/>
    <property type="project" value="InterPro"/>
</dbReference>
<dbReference type="InterPro" id="IPR050765">
    <property type="entry name" value="Riboflavin_Biosynth_HTPR"/>
</dbReference>
<sequence>MRTLVYYVAATIDGFVAGPKAELDFFSADGDHMRAITEQYPETVPAHFRTMLGIDPPNRTIDTVLEGRGSYRTGLDEGVTNAFPHLRHLVFSRTLPDSPDPGVELVATDPVARVRELKQEPGERIWLCGGGEIAGVLRDEIDELAIKIYPVAIGSGRPLFGAAGFSPSHYTVTSSRTFDDGVVFVHYARAT</sequence>
<feature type="domain" description="Bacterial bifunctional deaminase-reductase C-terminal" evidence="1">
    <location>
        <begin position="4"/>
        <end position="184"/>
    </location>
</feature>
<dbReference type="PANTHER" id="PTHR38011:SF11">
    <property type="entry name" value="2,5-DIAMINO-6-RIBOSYLAMINO-4(3H)-PYRIMIDINONE 5'-PHOSPHATE REDUCTASE"/>
    <property type="match status" value="1"/>
</dbReference>
<dbReference type="Pfam" id="PF01872">
    <property type="entry name" value="RibD_C"/>
    <property type="match status" value="1"/>
</dbReference>
<proteinExistence type="predicted"/>
<name>A0A4V2XVT7_9ACTN</name>
<dbReference type="PANTHER" id="PTHR38011">
    <property type="entry name" value="DIHYDROFOLATE REDUCTASE FAMILY PROTEIN (AFU_ORTHOLOGUE AFUA_8G06820)"/>
    <property type="match status" value="1"/>
</dbReference>
<dbReference type="InterPro" id="IPR024072">
    <property type="entry name" value="DHFR-like_dom_sf"/>
</dbReference>
<dbReference type="SUPFAM" id="SSF53597">
    <property type="entry name" value="Dihydrofolate reductase-like"/>
    <property type="match status" value="1"/>
</dbReference>
<evidence type="ECO:0000313" key="2">
    <source>
        <dbReference type="EMBL" id="TDC46655.1"/>
    </source>
</evidence>
<reference evidence="2 3" key="1">
    <citation type="submission" date="2019-02" db="EMBL/GenBank/DDBJ databases">
        <title>Draft genome sequences of novel Actinobacteria.</title>
        <authorList>
            <person name="Sahin N."/>
            <person name="Ay H."/>
            <person name="Saygin H."/>
        </authorList>
    </citation>
    <scope>NUCLEOTIDE SEQUENCE [LARGE SCALE GENOMIC DNA]</scope>
    <source>
        <strain evidence="2 3">KC603</strain>
    </source>
</reference>
<dbReference type="Gene3D" id="3.40.430.10">
    <property type="entry name" value="Dihydrofolate Reductase, subunit A"/>
    <property type="match status" value="1"/>
</dbReference>
<protein>
    <submittedName>
        <fullName evidence="2">Dihydrofolate reductase</fullName>
    </submittedName>
</protein>
<comment type="caution">
    <text evidence="2">The sequence shown here is derived from an EMBL/GenBank/DDBJ whole genome shotgun (WGS) entry which is preliminary data.</text>
</comment>
<dbReference type="RefSeq" id="WP_131988049.1">
    <property type="nucleotide sequence ID" value="NZ_SMKL01000092.1"/>
</dbReference>